<accession>F4QHP3</accession>
<dbReference type="HOGENOM" id="CLU_519400_0_0_5"/>
<organism evidence="1 2">
    <name type="scientific">Asticcacaulis biprosthecium C19</name>
    <dbReference type="NCBI Taxonomy" id="715226"/>
    <lineage>
        <taxon>Bacteria</taxon>
        <taxon>Pseudomonadati</taxon>
        <taxon>Pseudomonadota</taxon>
        <taxon>Alphaproteobacteria</taxon>
        <taxon>Caulobacterales</taxon>
        <taxon>Caulobacteraceae</taxon>
        <taxon>Asticcacaulis</taxon>
    </lineage>
</organism>
<reference evidence="2" key="1">
    <citation type="submission" date="2011-03" db="EMBL/GenBank/DDBJ databases">
        <title>Draft genome sequence of Brevundimonas diminuta.</title>
        <authorList>
            <person name="Brown P.J.B."/>
            <person name="Buechlein A."/>
            <person name="Hemmerich C."/>
            <person name="Brun Y.V."/>
        </authorList>
    </citation>
    <scope>NUCLEOTIDE SEQUENCE [LARGE SCALE GENOMIC DNA]</scope>
    <source>
        <strain evidence="2">C19</strain>
    </source>
</reference>
<proteinExistence type="predicted"/>
<gene>
    <name evidence="1" type="ORF">ABI_12170</name>
</gene>
<keyword evidence="2" id="KW-1185">Reference proteome</keyword>
<dbReference type="eggNOG" id="ENOG50348R6">
    <property type="taxonomic scope" value="Bacteria"/>
</dbReference>
<evidence type="ECO:0000313" key="2">
    <source>
        <dbReference type="Proteomes" id="UP000006512"/>
    </source>
</evidence>
<sequence>MDRAHVLALADRLSIVVEHDFLSDPDLPAFRRSDAYRAIGALWRAQAAGEPIDVEDARLARQYSLPTYILYLRDQQAFRNVQKLRGPYNDPMVDVPALRKYMATFFNLNYSSAFSRLMESHFASDDAMKTVEGVERFVAYQGRIVEDREFAFRNPVDGGMRKARDSWLFYGRGIYMFGGPNPFFVITAGAGQKVIAAYVPKLALIVDFCAGNAQFLTPAMMARTFGVHIRRLAAHPESYNAAIRQNEDEIVKTDMVLAMGQIDNFAHHLWNHFPSLDRFVSAGLAGNVDRLLSFGTEFFGSISDLYPEFADRHAHSMKKTTIDEKPFDPSFLVLQPGGYFVSDSLKDRLLARARQYVGGQATAADRPVVWIGLRFGSRSWVRQEQEVVKIIAALHKQDPSTVFVLDGFTCPVGEDYITDQWQSTIDRIKEIVATIKAKAPKGSEVIDLVGADLFEAILWARRTDVYLAPIGTTQHKVGWFSTGRGLIYSAPGIEKTRALRRPGCWEAESIIPANYVIGSVAKKR</sequence>
<dbReference type="Proteomes" id="UP000006512">
    <property type="component" value="Unassembled WGS sequence"/>
</dbReference>
<dbReference type="EMBL" id="GL883077">
    <property type="protein sequence ID" value="EGF92780.1"/>
    <property type="molecule type" value="Genomic_DNA"/>
</dbReference>
<name>F4QHP3_9CAUL</name>
<dbReference type="AlphaFoldDB" id="F4QHP3"/>
<evidence type="ECO:0000313" key="1">
    <source>
        <dbReference type="EMBL" id="EGF92780.1"/>
    </source>
</evidence>
<protein>
    <submittedName>
        <fullName evidence="1">Uncharacterized protein</fullName>
    </submittedName>
</protein>
<dbReference type="OrthoDB" id="7792848at2"/>
<dbReference type="STRING" id="715226.ABI_12170"/>
<dbReference type="RefSeq" id="WP_006271961.1">
    <property type="nucleotide sequence ID" value="NZ_GL883077.1"/>
</dbReference>